<reference evidence="9 10" key="1">
    <citation type="submission" date="2020-04" db="EMBL/GenBank/DDBJ databases">
        <title>MicrobeNet Type strains.</title>
        <authorList>
            <person name="Nicholson A.C."/>
        </authorList>
    </citation>
    <scope>NUCLEOTIDE SEQUENCE [LARGE SCALE GENOMIC DNA]</scope>
    <source>
        <strain evidence="9 10">ATCC 23612</strain>
    </source>
</reference>
<feature type="transmembrane region" description="Helical" evidence="6">
    <location>
        <begin position="162"/>
        <end position="185"/>
    </location>
</feature>
<sequence>MSFHEVTGTPAEATGEERTGTEATGVRGPGLLRDTATVFARQMRPFLHRPLMLFFGMLQPVLYLVLFAPLLTGLAGAEGQDPWQWFVPGLLVMLGLFTAGFAGFGLLPEMSSGAHERLLATPVSRVSLLLGRVLRDVAMMLAQMVLILVLVVPLGFDASFAGAVVGLLLLAVLGAGLSTLSYLTALAVKQTYVFAPIVQTLIMPLMLLSGVLLPMELAPPWLYALSRANPVAYVVDAERALFAGQWDASVAVGWAVAVVLAVAALAGGSRAMRRLSS</sequence>
<proteinExistence type="inferred from homology"/>
<dbReference type="InterPro" id="IPR051784">
    <property type="entry name" value="Nod_factor_ABC_transporter"/>
</dbReference>
<evidence type="ECO:0000259" key="8">
    <source>
        <dbReference type="PROSITE" id="PS51012"/>
    </source>
</evidence>
<dbReference type="RefSeq" id="WP_061079460.1">
    <property type="nucleotide sequence ID" value="NZ_JAAXPG010000001.1"/>
</dbReference>
<evidence type="ECO:0000256" key="6">
    <source>
        <dbReference type="RuleBase" id="RU361157"/>
    </source>
</evidence>
<keyword evidence="2 6" id="KW-0812">Transmembrane</keyword>
<evidence type="ECO:0000313" key="10">
    <source>
        <dbReference type="Proteomes" id="UP000553209"/>
    </source>
</evidence>
<keyword evidence="10" id="KW-1185">Reference proteome</keyword>
<dbReference type="InterPro" id="IPR000412">
    <property type="entry name" value="ABC_2_transport"/>
</dbReference>
<feature type="domain" description="ABC transmembrane type-2" evidence="8">
    <location>
        <begin position="51"/>
        <end position="275"/>
    </location>
</feature>
<keyword evidence="3 6" id="KW-1133">Transmembrane helix</keyword>
<comment type="caution">
    <text evidence="9">The sequence shown here is derived from an EMBL/GenBank/DDBJ whole genome shotgun (WGS) entry which is preliminary data.</text>
</comment>
<feature type="compositionally biased region" description="Low complexity" evidence="7">
    <location>
        <begin position="1"/>
        <end position="13"/>
    </location>
</feature>
<keyword evidence="6" id="KW-1003">Cell membrane</keyword>
<dbReference type="AlphaFoldDB" id="A0A7X6M9F4"/>
<dbReference type="PIRSF" id="PIRSF006648">
    <property type="entry name" value="DrrB"/>
    <property type="match status" value="1"/>
</dbReference>
<accession>A0A7X6M9F4</accession>
<dbReference type="PRINTS" id="PR00164">
    <property type="entry name" value="ABC2TRNSPORT"/>
</dbReference>
<feature type="transmembrane region" description="Helical" evidence="6">
    <location>
        <begin position="137"/>
        <end position="156"/>
    </location>
</feature>
<keyword evidence="4 6" id="KW-0472">Membrane</keyword>
<comment type="similarity">
    <text evidence="6">Belongs to the ABC-2 integral membrane protein family.</text>
</comment>
<feature type="transmembrane region" description="Helical" evidence="6">
    <location>
        <begin position="83"/>
        <end position="107"/>
    </location>
</feature>
<dbReference type="InterPro" id="IPR047817">
    <property type="entry name" value="ABC2_TM_bact-type"/>
</dbReference>
<dbReference type="PANTHER" id="PTHR43229:SF2">
    <property type="entry name" value="NODULATION PROTEIN J"/>
    <property type="match status" value="1"/>
</dbReference>
<gene>
    <name evidence="9" type="ORF">HGB44_01780</name>
</gene>
<keyword evidence="5" id="KW-0046">Antibiotic resistance</keyword>
<name>A0A7X6M9F4_9ACTN</name>
<dbReference type="GO" id="GO:0043190">
    <property type="term" value="C:ATP-binding cassette (ABC) transporter complex"/>
    <property type="evidence" value="ECO:0007669"/>
    <property type="project" value="InterPro"/>
</dbReference>
<evidence type="ECO:0000256" key="1">
    <source>
        <dbReference type="ARBA" id="ARBA00004141"/>
    </source>
</evidence>
<dbReference type="Proteomes" id="UP000553209">
    <property type="component" value="Unassembled WGS sequence"/>
</dbReference>
<evidence type="ECO:0000256" key="5">
    <source>
        <dbReference type="ARBA" id="ARBA00023251"/>
    </source>
</evidence>
<dbReference type="PANTHER" id="PTHR43229">
    <property type="entry name" value="NODULATION PROTEIN J"/>
    <property type="match status" value="1"/>
</dbReference>
<protein>
    <recommendedName>
        <fullName evidence="6">Transport permease protein</fullName>
    </recommendedName>
</protein>
<keyword evidence="6" id="KW-0813">Transport</keyword>
<feature type="transmembrane region" description="Helical" evidence="6">
    <location>
        <begin position="51"/>
        <end position="71"/>
    </location>
</feature>
<feature type="transmembrane region" description="Helical" evidence="6">
    <location>
        <begin position="192"/>
        <end position="213"/>
    </location>
</feature>
<organism evidence="9 10">
    <name type="scientific">Nocardiopsis alborubida</name>
    <dbReference type="NCBI Taxonomy" id="146802"/>
    <lineage>
        <taxon>Bacteria</taxon>
        <taxon>Bacillati</taxon>
        <taxon>Actinomycetota</taxon>
        <taxon>Actinomycetes</taxon>
        <taxon>Streptosporangiales</taxon>
        <taxon>Nocardiopsidaceae</taxon>
        <taxon>Nocardiopsis</taxon>
    </lineage>
</organism>
<evidence type="ECO:0000256" key="4">
    <source>
        <dbReference type="ARBA" id="ARBA00023136"/>
    </source>
</evidence>
<comment type="subcellular location">
    <subcellularLocation>
        <location evidence="6">Cell membrane</location>
        <topology evidence="6">Multi-pass membrane protein</topology>
    </subcellularLocation>
    <subcellularLocation>
        <location evidence="1">Membrane</location>
        <topology evidence="1">Multi-pass membrane protein</topology>
    </subcellularLocation>
</comment>
<evidence type="ECO:0000256" key="3">
    <source>
        <dbReference type="ARBA" id="ARBA00022989"/>
    </source>
</evidence>
<feature type="transmembrane region" description="Helical" evidence="6">
    <location>
        <begin position="248"/>
        <end position="267"/>
    </location>
</feature>
<dbReference type="PROSITE" id="PS51012">
    <property type="entry name" value="ABC_TM2"/>
    <property type="match status" value="1"/>
</dbReference>
<evidence type="ECO:0000313" key="9">
    <source>
        <dbReference type="EMBL" id="NKY96409.1"/>
    </source>
</evidence>
<dbReference type="EMBL" id="JAAXPG010000001">
    <property type="protein sequence ID" value="NKY96409.1"/>
    <property type="molecule type" value="Genomic_DNA"/>
</dbReference>
<feature type="region of interest" description="Disordered" evidence="7">
    <location>
        <begin position="1"/>
        <end position="29"/>
    </location>
</feature>
<dbReference type="GO" id="GO:0140359">
    <property type="term" value="F:ABC-type transporter activity"/>
    <property type="evidence" value="ECO:0007669"/>
    <property type="project" value="InterPro"/>
</dbReference>
<dbReference type="Pfam" id="PF01061">
    <property type="entry name" value="ABC2_membrane"/>
    <property type="match status" value="1"/>
</dbReference>
<dbReference type="InterPro" id="IPR013525">
    <property type="entry name" value="ABC2_TM"/>
</dbReference>
<dbReference type="GO" id="GO:0046677">
    <property type="term" value="P:response to antibiotic"/>
    <property type="evidence" value="ECO:0007669"/>
    <property type="project" value="UniProtKB-KW"/>
</dbReference>
<evidence type="ECO:0000256" key="2">
    <source>
        <dbReference type="ARBA" id="ARBA00022692"/>
    </source>
</evidence>
<evidence type="ECO:0000256" key="7">
    <source>
        <dbReference type="SAM" id="MobiDB-lite"/>
    </source>
</evidence>